<keyword evidence="3" id="KW-1185">Reference proteome</keyword>
<protein>
    <recommendedName>
        <fullName evidence="1">SnoaL-like domain-containing protein</fullName>
    </recommendedName>
</protein>
<evidence type="ECO:0000313" key="3">
    <source>
        <dbReference type="Proteomes" id="UP000468591"/>
    </source>
</evidence>
<organism evidence="2 3">
    <name type="scientific">Sulfitobacter sediminilitoris</name>
    <dbReference type="NCBI Taxonomy" id="2698830"/>
    <lineage>
        <taxon>Bacteria</taxon>
        <taxon>Pseudomonadati</taxon>
        <taxon>Pseudomonadota</taxon>
        <taxon>Alphaproteobacteria</taxon>
        <taxon>Rhodobacterales</taxon>
        <taxon>Roseobacteraceae</taxon>
        <taxon>Sulfitobacter</taxon>
    </lineage>
</organism>
<evidence type="ECO:0000313" key="2">
    <source>
        <dbReference type="EMBL" id="NEK25076.1"/>
    </source>
</evidence>
<reference evidence="2 3" key="1">
    <citation type="submission" date="2020-01" db="EMBL/GenBank/DDBJ databases">
        <title>Sulfitobacter sediminilitoris sp. nov., isolated from a tidal flat.</title>
        <authorList>
            <person name="Park S."/>
            <person name="Yoon J.-H."/>
        </authorList>
    </citation>
    <scope>NUCLEOTIDE SEQUENCE [LARGE SCALE GENOMIC DNA]</scope>
    <source>
        <strain evidence="2 3">JBTF-M27</strain>
    </source>
</reference>
<dbReference type="InterPro" id="IPR032710">
    <property type="entry name" value="NTF2-like_dom_sf"/>
</dbReference>
<evidence type="ECO:0000259" key="1">
    <source>
        <dbReference type="Pfam" id="PF12680"/>
    </source>
</evidence>
<name>A0A6P0CJ54_9RHOB</name>
<dbReference type="AlphaFoldDB" id="A0A6P0CJ54"/>
<dbReference type="EMBL" id="JAABNT010000036">
    <property type="protein sequence ID" value="NEK25076.1"/>
    <property type="molecule type" value="Genomic_DNA"/>
</dbReference>
<feature type="domain" description="SnoaL-like" evidence="1">
    <location>
        <begin position="10"/>
        <end position="111"/>
    </location>
</feature>
<dbReference type="RefSeq" id="WP_164356340.1">
    <property type="nucleotide sequence ID" value="NZ_JAABNT010000036.1"/>
</dbReference>
<dbReference type="SUPFAM" id="SSF54427">
    <property type="entry name" value="NTF2-like"/>
    <property type="match status" value="1"/>
</dbReference>
<dbReference type="Proteomes" id="UP000468591">
    <property type="component" value="Unassembled WGS sequence"/>
</dbReference>
<dbReference type="Gene3D" id="3.10.450.50">
    <property type="match status" value="1"/>
</dbReference>
<gene>
    <name evidence="2" type="ORF">GV827_22165</name>
</gene>
<dbReference type="Pfam" id="PF12680">
    <property type="entry name" value="SnoaL_2"/>
    <property type="match status" value="1"/>
</dbReference>
<dbReference type="InterPro" id="IPR037401">
    <property type="entry name" value="SnoaL-like"/>
</dbReference>
<accession>A0A6P0CJ54</accession>
<comment type="caution">
    <text evidence="2">The sequence shown here is derived from an EMBL/GenBank/DDBJ whole genome shotgun (WGS) entry which is preliminary data.</text>
</comment>
<sequence>MTKDEQIELVKRYFASVDDEDLNGVLSTLAGDCAFSVETHNVRLEGHEAISGMLKRLWANHEAVRHFDFVFIPDPEAGRIAVRFRVENTEHDGSVTRKSNCNFFETRAGQFSAIAVYMAGANTLQQSD</sequence>
<proteinExistence type="predicted"/>